<keyword evidence="2" id="KW-1185">Reference proteome</keyword>
<name>A0A1Y1XPC6_9FUNG</name>
<dbReference type="InParanoid" id="A0A1Y1XPC6"/>
<dbReference type="Proteomes" id="UP000193498">
    <property type="component" value="Unassembled WGS sequence"/>
</dbReference>
<protein>
    <submittedName>
        <fullName evidence="1">Uncharacterized protein</fullName>
    </submittedName>
</protein>
<evidence type="ECO:0000313" key="2">
    <source>
        <dbReference type="Proteomes" id="UP000193498"/>
    </source>
</evidence>
<evidence type="ECO:0000313" key="1">
    <source>
        <dbReference type="EMBL" id="ORX87184.1"/>
    </source>
</evidence>
<gene>
    <name evidence="1" type="ORF">K493DRAFT_319699</name>
</gene>
<dbReference type="EMBL" id="MCFE01000557">
    <property type="protein sequence ID" value="ORX87184.1"/>
    <property type="molecule type" value="Genomic_DNA"/>
</dbReference>
<proteinExistence type="predicted"/>
<sequence>MRFLRLTLNPEGTSTPSLQGGDTWGEVARMIIDNTKFTIHQDTNYRELYLIIILLDFIFGDESELAQSPKSVQMISTFLRRLNSKIVDSKAAFLDRTRVKDIIQRLSVRLFFAVSQARDTNYQQPKLEFTPS</sequence>
<organism evidence="1 2">
    <name type="scientific">Basidiobolus meristosporus CBS 931.73</name>
    <dbReference type="NCBI Taxonomy" id="1314790"/>
    <lineage>
        <taxon>Eukaryota</taxon>
        <taxon>Fungi</taxon>
        <taxon>Fungi incertae sedis</taxon>
        <taxon>Zoopagomycota</taxon>
        <taxon>Entomophthoromycotina</taxon>
        <taxon>Basidiobolomycetes</taxon>
        <taxon>Basidiobolales</taxon>
        <taxon>Basidiobolaceae</taxon>
        <taxon>Basidiobolus</taxon>
    </lineage>
</organism>
<dbReference type="OrthoDB" id="5599613at2759"/>
<dbReference type="STRING" id="1314790.A0A1Y1XPC6"/>
<reference evidence="1 2" key="1">
    <citation type="submission" date="2016-07" db="EMBL/GenBank/DDBJ databases">
        <title>Pervasive Adenine N6-methylation of Active Genes in Fungi.</title>
        <authorList>
            <consortium name="DOE Joint Genome Institute"/>
            <person name="Mondo S.J."/>
            <person name="Dannebaum R.O."/>
            <person name="Kuo R.C."/>
            <person name="Labutti K."/>
            <person name="Haridas S."/>
            <person name="Kuo A."/>
            <person name="Salamov A."/>
            <person name="Ahrendt S.R."/>
            <person name="Lipzen A."/>
            <person name="Sullivan W."/>
            <person name="Andreopoulos W.B."/>
            <person name="Clum A."/>
            <person name="Lindquist E."/>
            <person name="Daum C."/>
            <person name="Ramamoorthy G.K."/>
            <person name="Gryganskyi A."/>
            <person name="Culley D."/>
            <person name="Magnuson J.K."/>
            <person name="James T.Y."/>
            <person name="O'Malley M.A."/>
            <person name="Stajich J.E."/>
            <person name="Spatafora J.W."/>
            <person name="Visel A."/>
            <person name="Grigoriev I.V."/>
        </authorList>
    </citation>
    <scope>NUCLEOTIDE SEQUENCE [LARGE SCALE GENOMIC DNA]</scope>
    <source>
        <strain evidence="1 2">CBS 931.73</strain>
    </source>
</reference>
<accession>A0A1Y1XPC6</accession>
<dbReference type="AlphaFoldDB" id="A0A1Y1XPC6"/>
<comment type="caution">
    <text evidence="1">The sequence shown here is derived from an EMBL/GenBank/DDBJ whole genome shotgun (WGS) entry which is preliminary data.</text>
</comment>